<proteinExistence type="predicted"/>
<dbReference type="EMBL" id="JADYXP020000010">
    <property type="protein sequence ID" value="KAL0115659.1"/>
    <property type="molecule type" value="Genomic_DNA"/>
</dbReference>
<comment type="caution">
    <text evidence="1">The sequence shown here is derived from an EMBL/GenBank/DDBJ whole genome shotgun (WGS) entry which is preliminary data.</text>
</comment>
<reference evidence="1 2" key="1">
    <citation type="submission" date="2023-03" db="EMBL/GenBank/DDBJ databases">
        <title>High recombination rates correlate with genetic variation in Cardiocondyla obscurior ants.</title>
        <authorList>
            <person name="Errbii M."/>
        </authorList>
    </citation>
    <scope>NUCLEOTIDE SEQUENCE [LARGE SCALE GENOMIC DNA]</scope>
    <source>
        <strain evidence="1">Alpha-2009</strain>
        <tissue evidence="1">Whole body</tissue>
    </source>
</reference>
<name>A0AAW2FI69_9HYME</name>
<sequence>MRFPFPVGEIRLGKLTVDPGSRSLEGGEGRFTPRAGLTNRESLLANGTRTVRDFSEFAFLSRKGDGGGILLGAARVSPFRGTLRVLDTSRELIEMAAERQLTSGSRSRCCSHIIVSL</sequence>
<gene>
    <name evidence="1" type="ORF">PUN28_010881</name>
</gene>
<keyword evidence="2" id="KW-1185">Reference proteome</keyword>
<organism evidence="1 2">
    <name type="scientific">Cardiocondyla obscurior</name>
    <dbReference type="NCBI Taxonomy" id="286306"/>
    <lineage>
        <taxon>Eukaryota</taxon>
        <taxon>Metazoa</taxon>
        <taxon>Ecdysozoa</taxon>
        <taxon>Arthropoda</taxon>
        <taxon>Hexapoda</taxon>
        <taxon>Insecta</taxon>
        <taxon>Pterygota</taxon>
        <taxon>Neoptera</taxon>
        <taxon>Endopterygota</taxon>
        <taxon>Hymenoptera</taxon>
        <taxon>Apocrita</taxon>
        <taxon>Aculeata</taxon>
        <taxon>Formicoidea</taxon>
        <taxon>Formicidae</taxon>
        <taxon>Myrmicinae</taxon>
        <taxon>Cardiocondyla</taxon>
    </lineage>
</organism>
<evidence type="ECO:0000313" key="2">
    <source>
        <dbReference type="Proteomes" id="UP001430953"/>
    </source>
</evidence>
<protein>
    <submittedName>
        <fullName evidence="1">Uncharacterized protein</fullName>
    </submittedName>
</protein>
<accession>A0AAW2FI69</accession>
<dbReference type="AlphaFoldDB" id="A0AAW2FI69"/>
<dbReference type="Proteomes" id="UP001430953">
    <property type="component" value="Unassembled WGS sequence"/>
</dbReference>
<evidence type="ECO:0000313" key="1">
    <source>
        <dbReference type="EMBL" id="KAL0115659.1"/>
    </source>
</evidence>